<dbReference type="InterPro" id="IPR055251">
    <property type="entry name" value="SOS1_NGEF_PH"/>
</dbReference>
<feature type="domain" description="DH" evidence="3">
    <location>
        <begin position="186"/>
        <end position="363"/>
    </location>
</feature>
<dbReference type="CDD" id="cd13242">
    <property type="entry name" value="PH_puratrophin-1"/>
    <property type="match status" value="1"/>
</dbReference>
<dbReference type="Ensembl" id="ENSVKKT00000020826.1">
    <property type="protein sequence ID" value="ENSVKKP00000020322.1"/>
    <property type="gene ID" value="ENSVKKG00000013698.1"/>
</dbReference>
<accession>A0A8D2LCA7</accession>
<proteinExistence type="predicted"/>
<evidence type="ECO:0000313" key="5">
    <source>
        <dbReference type="Proteomes" id="UP000694545"/>
    </source>
</evidence>
<feature type="region of interest" description="Disordered" evidence="1">
    <location>
        <begin position="597"/>
        <end position="657"/>
    </location>
</feature>
<feature type="domain" description="PH" evidence="2">
    <location>
        <begin position="375"/>
        <end position="482"/>
    </location>
</feature>
<feature type="region of interest" description="Disordered" evidence="1">
    <location>
        <begin position="1"/>
        <end position="79"/>
    </location>
</feature>
<dbReference type="Proteomes" id="UP000694545">
    <property type="component" value="Unplaced"/>
</dbReference>
<dbReference type="SMART" id="SM00233">
    <property type="entry name" value="PH"/>
    <property type="match status" value="1"/>
</dbReference>
<feature type="compositionally biased region" description="Low complexity" evidence="1">
    <location>
        <begin position="624"/>
        <end position="636"/>
    </location>
</feature>
<dbReference type="Gene3D" id="1.20.900.10">
    <property type="entry name" value="Dbl homology (DH) domain"/>
    <property type="match status" value="1"/>
</dbReference>
<evidence type="ECO:0000259" key="2">
    <source>
        <dbReference type="PROSITE" id="PS50003"/>
    </source>
</evidence>
<organism evidence="4 5">
    <name type="scientific">Varanus komodoensis</name>
    <name type="common">Komodo dragon</name>
    <dbReference type="NCBI Taxonomy" id="61221"/>
    <lineage>
        <taxon>Eukaryota</taxon>
        <taxon>Metazoa</taxon>
        <taxon>Chordata</taxon>
        <taxon>Craniata</taxon>
        <taxon>Vertebrata</taxon>
        <taxon>Euteleostomi</taxon>
        <taxon>Lepidosauria</taxon>
        <taxon>Squamata</taxon>
        <taxon>Bifurcata</taxon>
        <taxon>Unidentata</taxon>
        <taxon>Episquamata</taxon>
        <taxon>Toxicofera</taxon>
        <taxon>Anguimorpha</taxon>
        <taxon>Paleoanguimorpha</taxon>
        <taxon>Varanoidea</taxon>
        <taxon>Varanidae</taxon>
        <taxon>Varanus</taxon>
    </lineage>
</organism>
<dbReference type="PROSITE" id="PS50003">
    <property type="entry name" value="PH_DOMAIN"/>
    <property type="match status" value="1"/>
</dbReference>
<dbReference type="Gene3D" id="2.30.29.30">
    <property type="entry name" value="Pleckstrin-homology domain (PH domain)/Phosphotyrosine-binding domain (PTB)"/>
    <property type="match status" value="1"/>
</dbReference>
<feature type="compositionally biased region" description="Polar residues" evidence="1">
    <location>
        <begin position="602"/>
        <end position="611"/>
    </location>
</feature>
<dbReference type="InterPro" id="IPR011993">
    <property type="entry name" value="PH-like_dom_sf"/>
</dbReference>
<evidence type="ECO:0000313" key="4">
    <source>
        <dbReference type="Ensembl" id="ENSVKKP00000020322.1"/>
    </source>
</evidence>
<dbReference type="CDD" id="cd00160">
    <property type="entry name" value="RhoGEF"/>
    <property type="match status" value="1"/>
</dbReference>
<dbReference type="PANTHER" id="PTHR45845">
    <property type="entry name" value="RHO GUANINE NUCLEOTIDE EXCHANGE FACTOR-RELATED"/>
    <property type="match status" value="1"/>
</dbReference>
<sequence length="657" mass="72908">MLLASRRRLEAARSTQRSWRAGREQAPEGEADGPSREGAAWATGTDQAHSHQGPGCPPGWAGEGAGGSCEHGGAGERVTAQADCRAWRVARESPGPPCCVQEEEEEEEEERGSLESIAEAWGASSSPSPQQPPPKRTLRKAQSFDLPCAESLHSSCQRALSEPPRHGLGPGPSHPGSTTLPWSRSRLRHIADEMVVTEREYVRSLRFVLESYFPEMEQPGLPQELRGKRSVIFGNLEKLHEFHSQYFLRELENCRKHPLRVGHCFLRHVNQFGMYALYSKNKPKSDVLLASRGNVFFRVKQLQLGDKMDLASYLLKPIQRMSKYGLLLKDLIRQGEGAQEHELVCLRAAEEMVRFQLRHGNDLLAMDALRNCDVNLKEQGQLVRQEEFGVTVGRRKCQRHVFLFEELILFSKPKRVEGGLDVYLYKRSFKTADIGLTENSGESGLRFEIWFRRRKAGDTYILQASSREAKQAWTRDIARLLWEQAARNKEIRLQEMVSMGVGNKPFLDIKPSEAAIQNRAIDYLMKGRGARTRASIAVSLFDHTDPYRRSQAPPPAGGPSSCSVLGPLNLHTYQDQALLPSVLAGSRPFCARAGIEEEAENETGSQPSLGTHNLPPEGCGHRPASSASGQAAGSSQFCTSGLSLGKGRGSQPFAPRT</sequence>
<dbReference type="AlphaFoldDB" id="A0A8D2LCA7"/>
<dbReference type="InterPro" id="IPR052231">
    <property type="entry name" value="Rho_GEF_signaling-related"/>
</dbReference>
<dbReference type="InterPro" id="IPR001849">
    <property type="entry name" value="PH_domain"/>
</dbReference>
<evidence type="ECO:0000256" key="1">
    <source>
        <dbReference type="SAM" id="MobiDB-lite"/>
    </source>
</evidence>
<dbReference type="SUPFAM" id="SSF48065">
    <property type="entry name" value="DBL homology domain (DH-domain)"/>
    <property type="match status" value="1"/>
</dbReference>
<name>A0A8D2LCA7_VARKO</name>
<reference evidence="4" key="2">
    <citation type="submission" date="2025-09" db="UniProtKB">
        <authorList>
            <consortium name="Ensembl"/>
        </authorList>
    </citation>
    <scope>IDENTIFICATION</scope>
</reference>
<feature type="region of interest" description="Disordered" evidence="1">
    <location>
        <begin position="91"/>
        <end position="181"/>
    </location>
</feature>
<feature type="compositionally biased region" description="Gly residues" evidence="1">
    <location>
        <begin position="61"/>
        <end position="72"/>
    </location>
</feature>
<keyword evidence="5" id="KW-1185">Reference proteome</keyword>
<dbReference type="Pfam" id="PF22697">
    <property type="entry name" value="SOS1_NGEF_PH"/>
    <property type="match status" value="1"/>
</dbReference>
<dbReference type="GO" id="GO:0005085">
    <property type="term" value="F:guanyl-nucleotide exchange factor activity"/>
    <property type="evidence" value="ECO:0007669"/>
    <property type="project" value="InterPro"/>
</dbReference>
<dbReference type="Pfam" id="PF00621">
    <property type="entry name" value="RhoGEF"/>
    <property type="match status" value="1"/>
</dbReference>
<dbReference type="InterPro" id="IPR035899">
    <property type="entry name" value="DBL_dom_sf"/>
</dbReference>
<protein>
    <submittedName>
        <fullName evidence="4">Pleckstrin homology and RhoGEF domain containing G4</fullName>
    </submittedName>
</protein>
<reference evidence="4" key="1">
    <citation type="submission" date="2025-08" db="UniProtKB">
        <authorList>
            <consortium name="Ensembl"/>
        </authorList>
    </citation>
    <scope>IDENTIFICATION</scope>
</reference>
<dbReference type="InterPro" id="IPR000219">
    <property type="entry name" value="DH_dom"/>
</dbReference>
<dbReference type="PANTHER" id="PTHR45845:SF4">
    <property type="entry name" value="PLECKSTRIN HOMOLOGY DOMAIN CONTAINING, FAMILY G (WITH RHOGEF DOMAIN) MEMBER 4"/>
    <property type="match status" value="1"/>
</dbReference>
<dbReference type="PROSITE" id="PS50010">
    <property type="entry name" value="DH_2"/>
    <property type="match status" value="1"/>
</dbReference>
<dbReference type="SUPFAM" id="SSF50729">
    <property type="entry name" value="PH domain-like"/>
    <property type="match status" value="1"/>
</dbReference>
<feature type="compositionally biased region" description="Acidic residues" evidence="1">
    <location>
        <begin position="101"/>
        <end position="110"/>
    </location>
</feature>
<dbReference type="SMART" id="SM00325">
    <property type="entry name" value="RhoGEF"/>
    <property type="match status" value="1"/>
</dbReference>
<evidence type="ECO:0000259" key="3">
    <source>
        <dbReference type="PROSITE" id="PS50010"/>
    </source>
</evidence>